<keyword evidence="2" id="KW-0812">Transmembrane</keyword>
<keyword evidence="2" id="KW-1133">Transmembrane helix</keyword>
<dbReference type="SUPFAM" id="SSF53756">
    <property type="entry name" value="UDP-Glycosyltransferase/glycogen phosphorylase"/>
    <property type="match status" value="1"/>
</dbReference>
<dbReference type="EMBL" id="SMOL01000402">
    <property type="protein sequence ID" value="KAB2615969.1"/>
    <property type="molecule type" value="Genomic_DNA"/>
</dbReference>
<name>A0A5N5GKB4_9ROSA</name>
<evidence type="ECO:0000256" key="1">
    <source>
        <dbReference type="ARBA" id="ARBA00022676"/>
    </source>
</evidence>
<dbReference type="PANTHER" id="PTHR46686">
    <property type="entry name" value="GLYCOSYLTRANSFERASE"/>
    <property type="match status" value="1"/>
</dbReference>
<dbReference type="Pfam" id="PF13439">
    <property type="entry name" value="Glyco_transf_4"/>
    <property type="match status" value="1"/>
</dbReference>
<evidence type="ECO:0000313" key="6">
    <source>
        <dbReference type="Proteomes" id="UP000327157"/>
    </source>
</evidence>
<proteinExistence type="predicted"/>
<reference evidence="5 6" key="3">
    <citation type="submission" date="2019-11" db="EMBL/GenBank/DDBJ databases">
        <title>A de novo genome assembly of a pear dwarfing rootstock.</title>
        <authorList>
            <person name="Wang F."/>
            <person name="Wang J."/>
            <person name="Li S."/>
            <person name="Zhang Y."/>
            <person name="Fang M."/>
            <person name="Ma L."/>
            <person name="Zhao Y."/>
            <person name="Jiang S."/>
        </authorList>
    </citation>
    <scope>NUCLEOTIDE SEQUENCE [LARGE SCALE GENOMIC DNA]</scope>
    <source>
        <strain evidence="5">S2</strain>
        <tissue evidence="5">Leaf</tissue>
    </source>
</reference>
<dbReference type="Pfam" id="PF00534">
    <property type="entry name" value="Glycos_transf_1"/>
    <property type="match status" value="1"/>
</dbReference>
<accession>A0A5N5GKB4</accession>
<keyword evidence="2" id="KW-0472">Membrane</keyword>
<keyword evidence="1" id="KW-0328">Glycosyltransferase</keyword>
<keyword evidence="1" id="KW-0808">Transferase</keyword>
<dbReference type="Gene3D" id="3.40.50.2000">
    <property type="entry name" value="Glycogen Phosphorylase B"/>
    <property type="match status" value="2"/>
</dbReference>
<evidence type="ECO:0000313" key="5">
    <source>
        <dbReference type="EMBL" id="KAB2615969.1"/>
    </source>
</evidence>
<feature type="domain" description="Glycosyl transferase family 1" evidence="3">
    <location>
        <begin position="268"/>
        <end position="409"/>
    </location>
</feature>
<evidence type="ECO:0000256" key="2">
    <source>
        <dbReference type="SAM" id="Phobius"/>
    </source>
</evidence>
<comment type="caution">
    <text evidence="5">The sequence shown here is derived from an EMBL/GenBank/DDBJ whole genome shotgun (WGS) entry which is preliminary data.</text>
</comment>
<dbReference type="Proteomes" id="UP000327157">
    <property type="component" value="Chromosome 3"/>
</dbReference>
<reference evidence="5 6" key="1">
    <citation type="submission" date="2019-09" db="EMBL/GenBank/DDBJ databases">
        <authorList>
            <person name="Ou C."/>
        </authorList>
    </citation>
    <scope>NUCLEOTIDE SEQUENCE [LARGE SCALE GENOMIC DNA]</scope>
    <source>
        <strain evidence="5">S2</strain>
        <tissue evidence="5">Leaf</tissue>
    </source>
</reference>
<feature type="transmembrane region" description="Helical" evidence="2">
    <location>
        <begin position="21"/>
        <end position="38"/>
    </location>
</feature>
<dbReference type="PANTHER" id="PTHR46686:SF2">
    <property type="entry name" value="GLYCOSYLTRANSFERASE"/>
    <property type="match status" value="1"/>
</dbReference>
<evidence type="ECO:0000259" key="3">
    <source>
        <dbReference type="Pfam" id="PF00534"/>
    </source>
</evidence>
<dbReference type="GO" id="GO:0016757">
    <property type="term" value="F:glycosyltransferase activity"/>
    <property type="evidence" value="ECO:0007669"/>
    <property type="project" value="UniProtKB-KW"/>
</dbReference>
<feature type="domain" description="Glycosyltransferase subfamily 4-like N-terminal" evidence="4">
    <location>
        <begin position="145"/>
        <end position="256"/>
    </location>
</feature>
<protein>
    <submittedName>
        <fullName evidence="5">Uncharacterized protein</fullName>
    </submittedName>
</protein>
<keyword evidence="6" id="KW-1185">Reference proteome</keyword>
<dbReference type="OrthoDB" id="734129at2759"/>
<dbReference type="CDD" id="cd03801">
    <property type="entry name" value="GT4_PimA-like"/>
    <property type="match status" value="1"/>
</dbReference>
<evidence type="ECO:0000259" key="4">
    <source>
        <dbReference type="Pfam" id="PF13439"/>
    </source>
</evidence>
<sequence length="467" mass="53137">MGLKHQAPKPSSKFFSFRYSTIFPLILLFTSFFVFLASPRNVQEPFFRAHFPQFNDDLRDAKFSWNQLCFGPTYEKLKLAVFSKMWPVGPAPGSMERHASTLYHELAARATRFMSSPCLLTEGHGGTYMKVTFISFEIFNKANANTAFDYVHTESVSLVYWRAKMVTNVTVTWHGIWYEIMHSKLLQELLLIPKGWQLADPTAELHEAMPRLVEEIRFFRSYTQHICISSSAGEVLMNIYQLPQRNVQVILNGVDETEFTQDQEAGVRFRDASIVMGVAGRLVRDKGHPLLYEAFSSIVRRHPSVFLLVAGAGPWRRRYAELGPNVKILGALEPLELSQFHTALDVFVNPTLRPQGLDLTLIEAMHTGKPVLTPNYPSIVGTVVVDEEFGYTFSPNVKSFIEALELAIRHGSSVLKRKGLACKKYVVSMFTATKMASAYERFFLCMKNEKYCQYTLSIDCQKFLGVQ</sequence>
<organism evidence="5 6">
    <name type="scientific">Pyrus ussuriensis x Pyrus communis</name>
    <dbReference type="NCBI Taxonomy" id="2448454"/>
    <lineage>
        <taxon>Eukaryota</taxon>
        <taxon>Viridiplantae</taxon>
        <taxon>Streptophyta</taxon>
        <taxon>Embryophyta</taxon>
        <taxon>Tracheophyta</taxon>
        <taxon>Spermatophyta</taxon>
        <taxon>Magnoliopsida</taxon>
        <taxon>eudicotyledons</taxon>
        <taxon>Gunneridae</taxon>
        <taxon>Pentapetalae</taxon>
        <taxon>rosids</taxon>
        <taxon>fabids</taxon>
        <taxon>Rosales</taxon>
        <taxon>Rosaceae</taxon>
        <taxon>Amygdaloideae</taxon>
        <taxon>Maleae</taxon>
        <taxon>Pyrus</taxon>
    </lineage>
</organism>
<dbReference type="InterPro" id="IPR001296">
    <property type="entry name" value="Glyco_trans_1"/>
</dbReference>
<dbReference type="AlphaFoldDB" id="A0A5N5GKB4"/>
<dbReference type="InterPro" id="IPR028098">
    <property type="entry name" value="Glyco_trans_4-like_N"/>
</dbReference>
<gene>
    <name evidence="5" type="ORF">D8674_022557</name>
</gene>
<reference evidence="6" key="2">
    <citation type="submission" date="2019-10" db="EMBL/GenBank/DDBJ databases">
        <title>A de novo genome assembly of a pear dwarfing rootstock.</title>
        <authorList>
            <person name="Wang F."/>
            <person name="Wang J."/>
            <person name="Li S."/>
            <person name="Zhang Y."/>
            <person name="Fang M."/>
            <person name="Ma L."/>
            <person name="Zhao Y."/>
            <person name="Jiang S."/>
        </authorList>
    </citation>
    <scope>NUCLEOTIDE SEQUENCE [LARGE SCALE GENOMIC DNA]</scope>
</reference>